<keyword evidence="9" id="KW-1185">Reference proteome</keyword>
<keyword evidence="4 7" id="KW-0456">Lyase</keyword>
<evidence type="ECO:0000313" key="9">
    <source>
        <dbReference type="Proteomes" id="UP000366051"/>
    </source>
</evidence>
<evidence type="ECO:0000256" key="5">
    <source>
        <dbReference type="ARBA" id="ARBA00048348"/>
    </source>
</evidence>
<dbReference type="Gene3D" id="3.40.1050.10">
    <property type="entry name" value="Carbonic anhydrase"/>
    <property type="match status" value="1"/>
</dbReference>
<reference evidence="9" key="1">
    <citation type="submission" date="2019-11" db="EMBL/GenBank/DDBJ databases">
        <title>Genome sequence of Heliorestis convoluta strain HH, an alkaliphilic and minimalistic phototrophic bacterium from a soda lake in Egypt.</title>
        <authorList>
            <person name="Dewey E.D."/>
            <person name="Stokes L.M."/>
            <person name="Burchell B.M."/>
            <person name="Shaffer K.N."/>
            <person name="Huntington A.M."/>
            <person name="Baker J.M."/>
            <person name="Nadendla S."/>
            <person name="Giglio M.G."/>
            <person name="Touchman J.W."/>
            <person name="Blankenship R.E."/>
            <person name="Madigan M.T."/>
            <person name="Sattley W.M."/>
        </authorList>
    </citation>
    <scope>NUCLEOTIDE SEQUENCE [LARGE SCALE GENOMIC DNA]</scope>
    <source>
        <strain evidence="9">HH</strain>
    </source>
</reference>
<evidence type="ECO:0000256" key="4">
    <source>
        <dbReference type="ARBA" id="ARBA00023239"/>
    </source>
</evidence>
<evidence type="ECO:0000256" key="7">
    <source>
        <dbReference type="RuleBase" id="RU003956"/>
    </source>
</evidence>
<dbReference type="SMART" id="SM00947">
    <property type="entry name" value="Pro_CA"/>
    <property type="match status" value="1"/>
</dbReference>
<gene>
    <name evidence="8" type="ORF">FTV88_2500</name>
</gene>
<dbReference type="GO" id="GO:0004089">
    <property type="term" value="F:carbonate dehydratase activity"/>
    <property type="evidence" value="ECO:0007669"/>
    <property type="project" value="UniProtKB-UniRule"/>
</dbReference>
<accession>A0A5Q2N3X3</accession>
<dbReference type="EMBL" id="CP045875">
    <property type="protein sequence ID" value="QGG48593.1"/>
    <property type="molecule type" value="Genomic_DNA"/>
</dbReference>
<protein>
    <recommendedName>
        <fullName evidence="2 7">Carbonic anhydrase</fullName>
        <ecNumber evidence="2 7">4.2.1.1</ecNumber>
    </recommendedName>
    <alternativeName>
        <fullName evidence="7">Carbonate dehydratase</fullName>
    </alternativeName>
</protein>
<dbReference type="GO" id="GO:0015976">
    <property type="term" value="P:carbon utilization"/>
    <property type="evidence" value="ECO:0007669"/>
    <property type="project" value="InterPro"/>
</dbReference>
<evidence type="ECO:0000256" key="2">
    <source>
        <dbReference type="ARBA" id="ARBA00012925"/>
    </source>
</evidence>
<dbReference type="Pfam" id="PF00484">
    <property type="entry name" value="Pro_CA"/>
    <property type="match status" value="1"/>
</dbReference>
<evidence type="ECO:0000313" key="8">
    <source>
        <dbReference type="EMBL" id="QGG48593.1"/>
    </source>
</evidence>
<dbReference type="EC" id="4.2.1.1" evidence="2 7"/>
<dbReference type="InterPro" id="IPR015892">
    <property type="entry name" value="Carbonic_anhydrase_CS"/>
</dbReference>
<keyword evidence="3 6" id="KW-0862">Zinc</keyword>
<keyword evidence="6" id="KW-0479">Metal-binding</keyword>
<comment type="function">
    <text evidence="7">Reversible hydration of carbon dioxide.</text>
</comment>
<dbReference type="PANTHER" id="PTHR11002">
    <property type="entry name" value="CARBONIC ANHYDRASE"/>
    <property type="match status" value="1"/>
</dbReference>
<dbReference type="GO" id="GO:0008270">
    <property type="term" value="F:zinc ion binding"/>
    <property type="evidence" value="ECO:0007669"/>
    <property type="project" value="UniProtKB-UniRule"/>
</dbReference>
<dbReference type="PANTHER" id="PTHR11002:SF79">
    <property type="entry name" value="CARBONIC ANHYDRASE 2"/>
    <property type="match status" value="1"/>
</dbReference>
<proteinExistence type="inferred from homology"/>
<evidence type="ECO:0000256" key="1">
    <source>
        <dbReference type="ARBA" id="ARBA00006217"/>
    </source>
</evidence>
<comment type="catalytic activity">
    <reaction evidence="5 7">
        <text>hydrogencarbonate + H(+) = CO2 + H2O</text>
        <dbReference type="Rhea" id="RHEA:10748"/>
        <dbReference type="ChEBI" id="CHEBI:15377"/>
        <dbReference type="ChEBI" id="CHEBI:15378"/>
        <dbReference type="ChEBI" id="CHEBI:16526"/>
        <dbReference type="ChEBI" id="CHEBI:17544"/>
        <dbReference type="EC" id="4.2.1.1"/>
    </reaction>
</comment>
<feature type="binding site" evidence="6">
    <location>
        <position position="107"/>
    </location>
    <ligand>
        <name>Zn(2+)</name>
        <dbReference type="ChEBI" id="CHEBI:29105"/>
    </ligand>
</feature>
<dbReference type="CDD" id="cd03378">
    <property type="entry name" value="beta_CA_cladeC"/>
    <property type="match status" value="1"/>
</dbReference>
<feature type="binding site" evidence="6">
    <location>
        <position position="110"/>
    </location>
    <ligand>
        <name>Zn(2+)</name>
        <dbReference type="ChEBI" id="CHEBI:29105"/>
    </ligand>
</feature>
<feature type="binding site" evidence="6">
    <location>
        <position position="56"/>
    </location>
    <ligand>
        <name>Zn(2+)</name>
        <dbReference type="ChEBI" id="CHEBI:29105"/>
    </ligand>
</feature>
<comment type="similarity">
    <text evidence="1 7">Belongs to the beta-class carbonic anhydrase family.</text>
</comment>
<dbReference type="InterPro" id="IPR036874">
    <property type="entry name" value="Carbonic_anhydrase_sf"/>
</dbReference>
<evidence type="ECO:0000256" key="3">
    <source>
        <dbReference type="ARBA" id="ARBA00022833"/>
    </source>
</evidence>
<dbReference type="Proteomes" id="UP000366051">
    <property type="component" value="Chromosome"/>
</dbReference>
<dbReference type="OrthoDB" id="9769739at2"/>
<dbReference type="KEGG" id="hcv:FTV88_2500"/>
<evidence type="ECO:0000256" key="6">
    <source>
        <dbReference type="PIRSR" id="PIRSR601765-1"/>
    </source>
</evidence>
<name>A0A5Q2N3X3_9FIRM</name>
<sequence>MKKVASTPEESKQRLVEGNKRYVENQLASKNIGEERRKELNEQGQAPFAIIVGCSDSRVPPEIVFDQALGDLFIVRMAGNVVDAVAMASVEYAVEHLQSPLVVVLGHEKCGAVRAAVDTCCTAGESLGDSNMAKLLSLIHPSVQKAQNEGYEETLLYEAATDKNVEAVVEKLMNNETLRPLVEQGKISIVGAKYLLQSGEVVFFE</sequence>
<dbReference type="RefSeq" id="WP_153725736.1">
    <property type="nucleotide sequence ID" value="NZ_CP045875.1"/>
</dbReference>
<dbReference type="InterPro" id="IPR001765">
    <property type="entry name" value="Carbonic_anhydrase"/>
</dbReference>
<dbReference type="AlphaFoldDB" id="A0A5Q2N3X3"/>
<organism evidence="8 9">
    <name type="scientific">Heliorestis convoluta</name>
    <dbReference type="NCBI Taxonomy" id="356322"/>
    <lineage>
        <taxon>Bacteria</taxon>
        <taxon>Bacillati</taxon>
        <taxon>Bacillota</taxon>
        <taxon>Clostridia</taxon>
        <taxon>Eubacteriales</taxon>
        <taxon>Heliobacteriaceae</taxon>
        <taxon>Heliorestis</taxon>
    </lineage>
</organism>
<dbReference type="SUPFAM" id="SSF53056">
    <property type="entry name" value="beta-carbonic anhydrase, cab"/>
    <property type="match status" value="1"/>
</dbReference>
<dbReference type="PROSITE" id="PS00705">
    <property type="entry name" value="PROK_CO2_ANHYDRASE_2"/>
    <property type="match status" value="1"/>
</dbReference>
<comment type="cofactor">
    <cofactor evidence="6">
        <name>Zn(2+)</name>
        <dbReference type="ChEBI" id="CHEBI:29105"/>
    </cofactor>
    <text evidence="6">Binds 1 zinc ion per subunit.</text>
</comment>
<feature type="binding site" evidence="6">
    <location>
        <position position="54"/>
    </location>
    <ligand>
        <name>Zn(2+)</name>
        <dbReference type="ChEBI" id="CHEBI:29105"/>
    </ligand>
</feature>
<dbReference type="PROSITE" id="PS00704">
    <property type="entry name" value="PROK_CO2_ANHYDRASE_1"/>
    <property type="match status" value="1"/>
</dbReference>